<dbReference type="GO" id="GO:0005643">
    <property type="term" value="C:nuclear pore"/>
    <property type="evidence" value="ECO:0007669"/>
    <property type="project" value="TreeGrafter"/>
</dbReference>
<feature type="coiled-coil region" evidence="4">
    <location>
        <begin position="295"/>
        <end position="393"/>
    </location>
</feature>
<dbReference type="InterPro" id="IPR057974">
    <property type="entry name" value="NUA/TPR/MLP1-2-like_dom"/>
</dbReference>
<dbReference type="Gene3D" id="1.10.287.1490">
    <property type="match status" value="2"/>
</dbReference>
<keyword evidence="2 4" id="KW-0175">Coiled coil</keyword>
<keyword evidence="3" id="KW-0539">Nucleus</keyword>
<dbReference type="PANTHER" id="PTHR18898">
    <property type="entry name" value="NUCLEOPROTEIN TPR-RELATED"/>
    <property type="match status" value="1"/>
</dbReference>
<feature type="region of interest" description="Disordered" evidence="5">
    <location>
        <begin position="1662"/>
        <end position="1691"/>
    </location>
</feature>
<organism evidence="9 10">
    <name type="scientific">Cyclocybe aegerita</name>
    <name type="common">Black poplar mushroom</name>
    <name type="synonym">Agrocybe aegerita</name>
    <dbReference type="NCBI Taxonomy" id="1973307"/>
    <lineage>
        <taxon>Eukaryota</taxon>
        <taxon>Fungi</taxon>
        <taxon>Dikarya</taxon>
        <taxon>Basidiomycota</taxon>
        <taxon>Agaricomycotina</taxon>
        <taxon>Agaricomycetes</taxon>
        <taxon>Agaricomycetidae</taxon>
        <taxon>Agaricales</taxon>
        <taxon>Agaricineae</taxon>
        <taxon>Bolbitiaceae</taxon>
        <taxon>Cyclocybe</taxon>
    </lineage>
</organism>
<dbReference type="PANTHER" id="PTHR18898:SF2">
    <property type="entry name" value="NUCLEOPROTEIN TPR"/>
    <property type="match status" value="1"/>
</dbReference>
<dbReference type="GO" id="GO:0017056">
    <property type="term" value="F:structural constituent of nuclear pore"/>
    <property type="evidence" value="ECO:0007669"/>
    <property type="project" value="TreeGrafter"/>
</dbReference>
<evidence type="ECO:0000256" key="2">
    <source>
        <dbReference type="ARBA" id="ARBA00023054"/>
    </source>
</evidence>
<comment type="subcellular location">
    <subcellularLocation>
        <location evidence="1">Nucleus</location>
    </subcellularLocation>
</comment>
<dbReference type="Pfam" id="PF07926">
    <property type="entry name" value="TPR_MLP1_2"/>
    <property type="match status" value="1"/>
</dbReference>
<evidence type="ECO:0000259" key="8">
    <source>
        <dbReference type="Pfam" id="PF25785"/>
    </source>
</evidence>
<feature type="coiled-coil region" evidence="4">
    <location>
        <begin position="1023"/>
        <end position="1071"/>
    </location>
</feature>
<feature type="domain" description="Nucleoprotein TPR/MPL1" evidence="7">
    <location>
        <begin position="212"/>
        <end position="286"/>
    </location>
</feature>
<evidence type="ECO:0000256" key="4">
    <source>
        <dbReference type="SAM" id="Coils"/>
    </source>
</evidence>
<dbReference type="GO" id="GO:0006406">
    <property type="term" value="P:mRNA export from nucleus"/>
    <property type="evidence" value="ECO:0007669"/>
    <property type="project" value="TreeGrafter"/>
</dbReference>
<keyword evidence="10" id="KW-1185">Reference proteome</keyword>
<feature type="domain" description="Nucleoprotein TPR/MLP1-2" evidence="6">
    <location>
        <begin position="1075"/>
        <end position="1202"/>
    </location>
</feature>
<comment type="caution">
    <text evidence="9">The sequence shown here is derived from an EMBL/GenBank/DDBJ whole genome shotgun (WGS) entry which is preliminary data.</text>
</comment>
<feature type="region of interest" description="Disordered" evidence="5">
    <location>
        <begin position="1206"/>
        <end position="1234"/>
    </location>
</feature>
<feature type="compositionally biased region" description="Basic and acidic residues" evidence="5">
    <location>
        <begin position="1088"/>
        <end position="1113"/>
    </location>
</feature>
<evidence type="ECO:0000259" key="7">
    <source>
        <dbReference type="Pfam" id="PF25481"/>
    </source>
</evidence>
<dbReference type="OrthoDB" id="343070at2759"/>
<evidence type="ECO:0000313" key="9">
    <source>
        <dbReference type="EMBL" id="CAA7262954.1"/>
    </source>
</evidence>
<dbReference type="Pfam" id="PF25785">
    <property type="entry name" value="TPR"/>
    <property type="match status" value="1"/>
</dbReference>
<feature type="coiled-coil region" evidence="4">
    <location>
        <begin position="736"/>
        <end position="819"/>
    </location>
</feature>
<evidence type="ECO:0000256" key="1">
    <source>
        <dbReference type="ARBA" id="ARBA00004123"/>
    </source>
</evidence>
<evidence type="ECO:0000256" key="3">
    <source>
        <dbReference type="ARBA" id="ARBA00023242"/>
    </source>
</evidence>
<feature type="domain" description="NUA/TPR/MLP1-2-like" evidence="8">
    <location>
        <begin position="517"/>
        <end position="616"/>
    </location>
</feature>
<dbReference type="Pfam" id="PF25481">
    <property type="entry name" value="Nucleoprot-TPR"/>
    <property type="match status" value="1"/>
</dbReference>
<feature type="coiled-coil region" evidence="4">
    <location>
        <begin position="70"/>
        <end position="255"/>
    </location>
</feature>
<feature type="coiled-coil region" evidence="4">
    <location>
        <begin position="597"/>
        <end position="650"/>
    </location>
</feature>
<evidence type="ECO:0008006" key="11">
    <source>
        <dbReference type="Google" id="ProtNLM"/>
    </source>
</evidence>
<name>A0A8S0W564_CYCAE</name>
<dbReference type="InterPro" id="IPR057577">
    <property type="entry name" value="Nucleoprot-TPR/MLP1_dom"/>
</dbReference>
<feature type="coiled-coil region" evidence="4">
    <location>
        <begin position="482"/>
        <end position="551"/>
    </location>
</feature>
<feature type="region of interest" description="Disordered" evidence="5">
    <location>
        <begin position="1531"/>
        <end position="1551"/>
    </location>
</feature>
<feature type="region of interest" description="Disordered" evidence="5">
    <location>
        <begin position="1756"/>
        <end position="1921"/>
    </location>
</feature>
<accession>A0A8S0W564</accession>
<proteinExistence type="predicted"/>
<gene>
    <name evidence="9" type="ORF">AAE3_LOCUS5143</name>
</gene>
<evidence type="ECO:0000256" key="5">
    <source>
        <dbReference type="SAM" id="MobiDB-lite"/>
    </source>
</evidence>
<dbReference type="GO" id="GO:0006606">
    <property type="term" value="P:protein import into nucleus"/>
    <property type="evidence" value="ECO:0007669"/>
    <property type="project" value="InterPro"/>
</dbReference>
<feature type="region of interest" description="Disordered" evidence="5">
    <location>
        <begin position="1085"/>
        <end position="1113"/>
    </location>
</feature>
<feature type="region of interest" description="Disordered" evidence="5">
    <location>
        <begin position="393"/>
        <end position="415"/>
    </location>
</feature>
<protein>
    <recommendedName>
        <fullName evidence="11">Nucleoprotein TPR/MLP1 domain-containing protein</fullName>
    </recommendedName>
</protein>
<dbReference type="EMBL" id="CACVBS010000037">
    <property type="protein sequence ID" value="CAA7262954.1"/>
    <property type="molecule type" value="Genomic_DNA"/>
</dbReference>
<dbReference type="Proteomes" id="UP000467700">
    <property type="component" value="Unassembled WGS sequence"/>
</dbReference>
<feature type="compositionally biased region" description="Low complexity" evidence="5">
    <location>
        <begin position="1764"/>
        <end position="1840"/>
    </location>
</feature>
<feature type="coiled-coil region" evidence="4">
    <location>
        <begin position="852"/>
        <end position="990"/>
    </location>
</feature>
<dbReference type="InterPro" id="IPR012929">
    <property type="entry name" value="Nucleoprot-TPR/MLP1-2_dom"/>
</dbReference>
<evidence type="ECO:0000313" key="10">
    <source>
        <dbReference type="Proteomes" id="UP000467700"/>
    </source>
</evidence>
<sequence>MTMTRRKSKAAAVEHDADGSEAPHSLTVTLPDDIDEDTLSTLLPDTNFTTITSEDVVALYRLLASQFVDLDAAQRERDETQGELQRKEIELEQAMQDQESSASELQATVESIREELKQVKQERGQLAESKAALETQLANVCSSQSTSTSQVEALQRRLDDAEREKRDLVVVISRLKEEGSQRDEEIQTLRANLKEARQEHQALESQVRELRSMETSTKFKIDSLTQQLQLSQGEAERVNNELNAKTEEFAKYRRSKHAETATLQAEFDSLTQSHASAEASFKALQSAHTAQAHQLTQALSKVQELTGQLAEQEARYANEASGLKRLVSMMEEREKQAKEIVDNIEREWASVGEKAERRENILKDEVERERKARQEAEKRVEQLEGVLERMGRGELPVPTRGTSLTPFRGTATPDMTMDGMMGLSPTVAMASKAQRTGKTFTEVYADYVRLQEEYARKSAEYDHMDRTLSSVLAQIEERAPILSQQRVEYERLQLEASQLGSQLSQALSERDAQASLAQEQTQKLQKSMQENTVLQRNLDDLGRQIQVLLRDIARRDDPSIPPDEEIDPIASVEVDTQTLISNHLVLFKSIGTMQVQNQRLLRIIREFGDKMEQEEREYRETMEREQAEAVREAHEAMQDLAAQLERQKKSSDGIIQAYVKERDALKGLLAKAQAGSTVMIVNGETTSAPPSDLAQELAEVQSQFDAYKLEMGVDSSRLRDELIAAQREVNTMSASLAKSNAKIEFLTDRHRMHEEQFRVHNFEIEELSKRNSHLHEQNVRLDIECARVTDELQGAANRVEQLRNECANLRAEKKIWESIQTRLVDENRTLAMERSHLADLMSNVQKMHNDLERSGENDRRRLEGQLQMLEAQTQDLRAQIVQERDSIRNISLQKEIELKDLQTRLDKNTQEFSKTRETLVELQTSKKHLEEKIDDLTRQLKGNEEKLAVYERRPGTSGIAQSVDQDASREQQLETEVAELRAALKVTEVDLASARSHRDQFQEISQASETALAALNSTFDEYKASSEAQIARHESERQAMQERLDQATKELAELRTQYNEIQKTFEAERTAWINDKKTLEDTIVDMSTSEKHSESDRSTREQEMRSLEDRAKAAEQRYSQEIIAHAESMKSIDALKKELSASQTAARQYLNAQETAQAKLVSSENSWRQQKEALDKEVADLNARCQDLSQQNSVLHQHLESVSAQATRIRQAADAPVDSTTTNAEGETTDESDNRISELRSVINYLRKEKGIVDLQLEMSKRENGVLKSQIERLSQTLQETRATLAEERERAIANTASAAQHAELVERINQLNILRESNATLRAEAESAAKKARDLEVKLNDLSKELDPAKEQARSAQAELNATKVQMQRLEQESRRWQERNAQLLSKYDRIDPSEVQALKDEIEKLKTEASTAQGQLATKEGEAAAQAKRLEAVEQNLRAYRESANKNTQSFRAKLGELNTQKSTLTEQKQTLEAKVASLEQEITALQAAAASKPDAPTENAAQTAEMQKQNTLIASLQEERDKLLAEKETWSKAPAAATESTGGAPPAEWEAEKVQLIKARDEALEKLKTATGEAQKYLANFRNIKFQNDKFQSRIQDLMRTKAADAEKQAAAITEAVEKTKADMTTNANAAADPAAHEQLLKKHAEELRALEEKLKAQHSTELKAAVDSAKEEAFKSRPQPTPAPAPANQQAAIDAAVAELKARQAEEIASAVERGRMEQSAKTKLKDSQLVKAQKRVKDLELQIKEWQSSGLVPQTPLMPTAGGAAPSTSAAPGAAKPPAITGPTAQGGQPAAGPSQLKHVPVVAAANAAAATTQPAPAGGAGGLPRRPGAPTPGGVPLGRGGARVPPTRPMPGGAGRGNAPLRQAPVKQTAPAAPAATSGGVSIMGAASKRPREEAGSTSSDDSLAKRLKPAPAAS</sequence>
<evidence type="ECO:0000259" key="6">
    <source>
        <dbReference type="Pfam" id="PF07926"/>
    </source>
</evidence>
<reference evidence="9 10" key="1">
    <citation type="submission" date="2020-01" db="EMBL/GenBank/DDBJ databases">
        <authorList>
            <person name="Gupta K D."/>
        </authorList>
    </citation>
    <scope>NUCLEOTIDE SEQUENCE [LARGE SCALE GENOMIC DNA]</scope>
</reference>
<feature type="region of interest" description="Disordered" evidence="5">
    <location>
        <begin position="1"/>
        <end position="24"/>
    </location>
</feature>